<name>A0A4Z1P226_9PEZI</name>
<dbReference type="EMBL" id="SNSC02000009">
    <property type="protein sequence ID" value="TID21790.1"/>
    <property type="molecule type" value="Genomic_DNA"/>
</dbReference>
<dbReference type="AlphaFoldDB" id="A0A4Z1P226"/>
<comment type="caution">
    <text evidence="1">The sequence shown here is derived from an EMBL/GenBank/DDBJ whole genome shotgun (WGS) entry which is preliminary data.</text>
</comment>
<organism evidence="1 2">
    <name type="scientific">Venturia nashicola</name>
    <dbReference type="NCBI Taxonomy" id="86259"/>
    <lineage>
        <taxon>Eukaryota</taxon>
        <taxon>Fungi</taxon>
        <taxon>Dikarya</taxon>
        <taxon>Ascomycota</taxon>
        <taxon>Pezizomycotina</taxon>
        <taxon>Dothideomycetes</taxon>
        <taxon>Pleosporomycetidae</taxon>
        <taxon>Venturiales</taxon>
        <taxon>Venturiaceae</taxon>
        <taxon>Venturia</taxon>
    </lineage>
</organism>
<proteinExistence type="predicted"/>
<gene>
    <name evidence="1" type="ORF">E6O75_ATG05185</name>
</gene>
<keyword evidence="2" id="KW-1185">Reference proteome</keyword>
<sequence>MSTCSRSINGLLSQNFIGSNGTTESLYSCAFASNLTQASPCCKPDIVHPFSEDPCYSWCDLPTSLNSQFDSGELDYFQYFKACLNSTGEDIRMLWCHAQPHIIANPTPTTTMSVKATSTFDSAGFCKTNDAQSLIAVNDPLPACGILPSTRNSRALEVCCQPSAVKYSVVHCYEYCPLPRGNGFRGVGNLTYDQALGSFKTCLQQYGNETADVFDGIFCRVNGSVIDLKGTVFGTTRYLTGGGGKRAERVGWALILVVLGLWMFAC</sequence>
<evidence type="ECO:0000313" key="2">
    <source>
        <dbReference type="Proteomes" id="UP000298493"/>
    </source>
</evidence>
<reference evidence="1 2" key="1">
    <citation type="submission" date="2019-04" db="EMBL/GenBank/DDBJ databases">
        <title>High contiguity whole genome sequence and gene annotation resource for two Venturia nashicola isolates.</title>
        <authorList>
            <person name="Prokchorchik M."/>
            <person name="Won K."/>
            <person name="Lee Y."/>
            <person name="Choi E.D."/>
            <person name="Segonzac C."/>
            <person name="Sohn K.H."/>
        </authorList>
    </citation>
    <scope>NUCLEOTIDE SEQUENCE [LARGE SCALE GENOMIC DNA]</scope>
    <source>
        <strain evidence="1 2">PRI2</strain>
    </source>
</reference>
<dbReference type="Proteomes" id="UP000298493">
    <property type="component" value="Unassembled WGS sequence"/>
</dbReference>
<accession>A0A4Z1P226</accession>
<protein>
    <submittedName>
        <fullName evidence="1">Uncharacterized protein</fullName>
    </submittedName>
</protein>
<evidence type="ECO:0000313" key="1">
    <source>
        <dbReference type="EMBL" id="TID21790.1"/>
    </source>
</evidence>
<dbReference type="OrthoDB" id="3935540at2759"/>